<dbReference type="RefSeq" id="WP_353499282.1">
    <property type="nucleotide sequence ID" value="NZ_CP115921.1"/>
</dbReference>
<feature type="chain" id="PRO_5043594028" evidence="1">
    <location>
        <begin position="22"/>
        <end position="131"/>
    </location>
</feature>
<sequence length="131" mass="14663">MKVNNWMLLGLALVASTPTMAANMSNEQICTAGLSLALDKKPRGIKTQAGSGKRVLLSLKDFDGDWEYRCEVSRSSKTMKLEAREGRKNDTYLNQTIRYKVTNSARSIEVLMKKHQSGVKSETYNAMQLKS</sequence>
<dbReference type="KEGG" id="vck:PG915_22940"/>
<keyword evidence="1" id="KW-0732">Signal</keyword>
<dbReference type="EMBL" id="CP115921">
    <property type="protein sequence ID" value="XCD18134.1"/>
    <property type="molecule type" value="Genomic_DNA"/>
</dbReference>
<dbReference type="AlphaFoldDB" id="A0AAU8BP05"/>
<feature type="signal peptide" evidence="1">
    <location>
        <begin position="1"/>
        <end position="21"/>
    </location>
</feature>
<reference evidence="2" key="1">
    <citation type="submission" date="2023-01" db="EMBL/GenBank/DDBJ databases">
        <title>Vibrio sp. CB1-14 genome sequencing.</title>
        <authorList>
            <person name="Otstavnykh N."/>
            <person name="Isaeva M."/>
            <person name="Meleshko D."/>
        </authorList>
    </citation>
    <scope>NUCLEOTIDE SEQUENCE</scope>
    <source>
        <strain evidence="2">CB1-14</strain>
    </source>
</reference>
<accession>A0AAU8BP05</accession>
<protein>
    <submittedName>
        <fullName evidence="2">Uncharacterized protein</fullName>
    </submittedName>
</protein>
<evidence type="ECO:0000256" key="1">
    <source>
        <dbReference type="SAM" id="SignalP"/>
    </source>
</evidence>
<proteinExistence type="predicted"/>
<evidence type="ECO:0000313" key="2">
    <source>
        <dbReference type="EMBL" id="XCD18134.1"/>
    </source>
</evidence>
<gene>
    <name evidence="2" type="ORF">PG915_22940</name>
</gene>
<name>A0AAU8BP05_9VIBR</name>
<organism evidence="2">
    <name type="scientific">Vibrio chaetopteri</name>
    <dbReference type="NCBI Taxonomy" id="3016528"/>
    <lineage>
        <taxon>Bacteria</taxon>
        <taxon>Pseudomonadati</taxon>
        <taxon>Pseudomonadota</taxon>
        <taxon>Gammaproteobacteria</taxon>
        <taxon>Vibrionales</taxon>
        <taxon>Vibrionaceae</taxon>
        <taxon>Vibrio</taxon>
    </lineage>
</organism>